<comment type="function">
    <text evidence="8">One of the primary rRNA binding proteins, it binds directly to 16S rRNA central domain where it helps coordinate assembly of the platform of the 30S subunit.</text>
</comment>
<evidence type="ECO:0000256" key="6">
    <source>
        <dbReference type="ARBA" id="ARBA00035258"/>
    </source>
</evidence>
<dbReference type="Proteomes" id="UP000516072">
    <property type="component" value="Chromosome"/>
</dbReference>
<protein>
    <recommendedName>
        <fullName evidence="6 8">Small ribosomal subunit protein uS8</fullName>
    </recommendedName>
</protein>
<dbReference type="Gene3D" id="3.30.1370.30">
    <property type="match status" value="1"/>
</dbReference>
<comment type="similarity">
    <text evidence="1 8 9">Belongs to the universal ribosomal protein uS8 family.</text>
</comment>
<evidence type="ECO:0000256" key="1">
    <source>
        <dbReference type="ARBA" id="ARBA00006471"/>
    </source>
</evidence>
<evidence type="ECO:0000313" key="11">
    <source>
        <dbReference type="Proteomes" id="UP000516072"/>
    </source>
</evidence>
<dbReference type="GO" id="GO:0003735">
    <property type="term" value="F:structural constituent of ribosome"/>
    <property type="evidence" value="ECO:0007669"/>
    <property type="project" value="InterPro"/>
</dbReference>
<reference evidence="10 11" key="1">
    <citation type="submission" date="2020-03" db="EMBL/GenBank/DDBJ databases">
        <authorList>
            <person name="Picone N."/>
        </authorList>
    </citation>
    <scope>NUCLEOTIDE SEQUENCE [LARGE SCALE GENOMIC DNA]</scope>
    <source>
        <strain evidence="10">NSCAC1</strain>
    </source>
</reference>
<keyword evidence="4 8" id="KW-0689">Ribosomal protein</keyword>
<evidence type="ECO:0000313" key="10">
    <source>
        <dbReference type="EMBL" id="CAB1274835.1"/>
    </source>
</evidence>
<dbReference type="InterPro" id="IPR047863">
    <property type="entry name" value="Ribosomal_uS8_CS"/>
</dbReference>
<proteinExistence type="inferred from homology"/>
<dbReference type="AlphaFoldDB" id="A0A7G1Q819"/>
<dbReference type="SUPFAM" id="SSF56047">
    <property type="entry name" value="Ribosomal protein S8"/>
    <property type="match status" value="1"/>
</dbReference>
<keyword evidence="2 8" id="KW-0699">rRNA-binding</keyword>
<dbReference type="GO" id="GO:0006412">
    <property type="term" value="P:translation"/>
    <property type="evidence" value="ECO:0007669"/>
    <property type="project" value="UniProtKB-UniRule"/>
</dbReference>
<dbReference type="GO" id="GO:0019843">
    <property type="term" value="F:rRNA binding"/>
    <property type="evidence" value="ECO:0007669"/>
    <property type="project" value="UniProtKB-UniRule"/>
</dbReference>
<gene>
    <name evidence="8 10" type="primary">rpsH</name>
    <name evidence="10" type="ORF">NSCAC_0367</name>
</gene>
<sequence>MSMTDPISDMLTRLRNGQRAGKLKIDMPLSKIKKNIVQLLKTEGYIKDYQLIDSVKPTLVVELKYYKGFPVIGEIKRVSTPGLRVYRGKNNLPKVYGGLGVAIISTSSGVMTDKAARSKGIGGEVLCYIS</sequence>
<dbReference type="PROSITE" id="PS00053">
    <property type="entry name" value="RIBOSOMAL_S8"/>
    <property type="match status" value="1"/>
</dbReference>
<keyword evidence="5 8" id="KW-0687">Ribonucleoprotein</keyword>
<dbReference type="KEGG" id="ntg:NSCAC_0367"/>
<evidence type="ECO:0000256" key="4">
    <source>
        <dbReference type="ARBA" id="ARBA00022980"/>
    </source>
</evidence>
<dbReference type="RefSeq" id="WP_197744729.1">
    <property type="nucleotide sequence ID" value="NZ_LR778175.1"/>
</dbReference>
<dbReference type="FunFam" id="3.30.1490.10:FF:000001">
    <property type="entry name" value="30S ribosomal protein S8"/>
    <property type="match status" value="1"/>
</dbReference>
<dbReference type="InterPro" id="IPR000630">
    <property type="entry name" value="Ribosomal_uS8"/>
</dbReference>
<organism evidence="10 11">
    <name type="scientific">Candidatus Nitrosacidococcus tergens</name>
    <dbReference type="NCBI Taxonomy" id="553981"/>
    <lineage>
        <taxon>Bacteria</taxon>
        <taxon>Pseudomonadati</taxon>
        <taxon>Pseudomonadota</taxon>
        <taxon>Gammaproteobacteria</taxon>
        <taxon>Chromatiales</taxon>
        <taxon>Chromatiaceae</taxon>
        <taxon>Candidatus Nitrosacidococcus</taxon>
    </lineage>
</organism>
<dbReference type="Gene3D" id="3.30.1490.10">
    <property type="match status" value="1"/>
</dbReference>
<dbReference type="GO" id="GO:1990904">
    <property type="term" value="C:ribonucleoprotein complex"/>
    <property type="evidence" value="ECO:0007669"/>
    <property type="project" value="UniProtKB-KW"/>
</dbReference>
<dbReference type="EMBL" id="LR778175">
    <property type="protein sequence ID" value="CAB1274835.1"/>
    <property type="molecule type" value="Genomic_DNA"/>
</dbReference>
<keyword evidence="3 8" id="KW-0694">RNA-binding</keyword>
<evidence type="ECO:0000256" key="5">
    <source>
        <dbReference type="ARBA" id="ARBA00023274"/>
    </source>
</evidence>
<dbReference type="FunFam" id="3.30.1370.30:FF:000002">
    <property type="entry name" value="30S ribosomal protein S8"/>
    <property type="match status" value="1"/>
</dbReference>
<evidence type="ECO:0000256" key="8">
    <source>
        <dbReference type="HAMAP-Rule" id="MF_01302"/>
    </source>
</evidence>
<dbReference type="NCBIfam" id="NF001109">
    <property type="entry name" value="PRK00136.1"/>
    <property type="match status" value="1"/>
</dbReference>
<dbReference type="PANTHER" id="PTHR11758">
    <property type="entry name" value="40S RIBOSOMAL PROTEIN S15A"/>
    <property type="match status" value="1"/>
</dbReference>
<dbReference type="InterPro" id="IPR035987">
    <property type="entry name" value="Ribosomal_uS8_sf"/>
</dbReference>
<keyword evidence="11" id="KW-1185">Reference proteome</keyword>
<evidence type="ECO:0000256" key="9">
    <source>
        <dbReference type="RuleBase" id="RU003660"/>
    </source>
</evidence>
<dbReference type="GO" id="GO:0005840">
    <property type="term" value="C:ribosome"/>
    <property type="evidence" value="ECO:0007669"/>
    <property type="project" value="UniProtKB-KW"/>
</dbReference>
<evidence type="ECO:0000256" key="7">
    <source>
        <dbReference type="ARBA" id="ARBA00046740"/>
    </source>
</evidence>
<comment type="subunit">
    <text evidence="7 8">Part of the 30S ribosomal subunit. Contacts proteins S5 and S12.</text>
</comment>
<dbReference type="Pfam" id="PF00410">
    <property type="entry name" value="Ribosomal_S8"/>
    <property type="match status" value="1"/>
</dbReference>
<dbReference type="GO" id="GO:0005737">
    <property type="term" value="C:cytoplasm"/>
    <property type="evidence" value="ECO:0007669"/>
    <property type="project" value="UniProtKB-ARBA"/>
</dbReference>
<dbReference type="HAMAP" id="MF_01302_B">
    <property type="entry name" value="Ribosomal_uS8_B"/>
    <property type="match status" value="1"/>
</dbReference>
<evidence type="ECO:0000256" key="3">
    <source>
        <dbReference type="ARBA" id="ARBA00022884"/>
    </source>
</evidence>
<accession>A0A7G1Q819</accession>
<evidence type="ECO:0000256" key="2">
    <source>
        <dbReference type="ARBA" id="ARBA00022730"/>
    </source>
</evidence>
<name>A0A7G1Q819_9GAMM</name>